<dbReference type="Gene3D" id="1.10.1000.11">
    <property type="entry name" value="Arf Nucleotide-binding Site Opener,domain 2"/>
    <property type="match status" value="1"/>
</dbReference>
<dbReference type="KEGG" id="mgl:MGL_1846"/>
<feature type="domain" description="SEC7" evidence="2">
    <location>
        <begin position="142"/>
        <end position="274"/>
    </location>
</feature>
<dbReference type="RefSeq" id="XP_001730847.1">
    <property type="nucleotide sequence ID" value="XM_001730795.1"/>
</dbReference>
<name>A8Q1V8_MALGO</name>
<dbReference type="SMART" id="SM00222">
    <property type="entry name" value="Sec7"/>
    <property type="match status" value="1"/>
</dbReference>
<evidence type="ECO:0000256" key="1">
    <source>
        <dbReference type="SAM" id="MobiDB-lite"/>
    </source>
</evidence>
<evidence type="ECO:0000259" key="2">
    <source>
        <dbReference type="PROSITE" id="PS50190"/>
    </source>
</evidence>
<sequence>MNKESYDISSMSPQRLVWDSPTHQQKRENNVNDEWDVASLFITDHHRTRRPTWCDTLDISHHVTMKTDGSLDMYDSRINDVMHDNHSGSQTNRTRILSSYSVRPGAPIPVISTKPASPSPIRAELASALTISNESLPSELPILALTDETPESLSRRLYQHTKAIPDLSGHTARFLSMSSSTFLRDALACYLARFHFEDYPIDMALRYFLALEHLPSESQQIDRVLHAFSQRYTTCNSTILDADTAYLLTFSLLLLHTDLYGRHGRTRLTKASFVSLAGASQVPAVILEYLYDNTSLVEFVSIRDALMPLRKTRSIRNQQDALYKLIYTGRILDLQQWRGMLYEYTRFPFSYVSHEWAEHDIETTVSHAPQARVWFPVRQVRRWVPFPGVTPKEPVAPHHVRFLYMGTVRRYRGNSDMERDTMPLAGTGHWKTWGLILTGSTLFWCKDASVIATLQHQIYSHERHWSLKVDEVMPLADAFCVQDHAAPRFLRLRVQQQWLILEPEAHSLTTWLDQINHIASIGACKHVWDDAIWVPSGTTLAYKNIPGTNVGPLRTGALCHRHWICDTYMECARDAHMGRAQSMLAMTQYIVKQEQRQAALIKEHDQSVQYARHLGILTPLRKTMRDQIEETIRDVSRALRSMQFELAFVSCRLVFLRAQQRLLKRQLDQHVYDMYASVG</sequence>
<organism evidence="3 4">
    <name type="scientific">Malassezia globosa (strain ATCC MYA-4612 / CBS 7966)</name>
    <name type="common">Dandruff-associated fungus</name>
    <dbReference type="NCBI Taxonomy" id="425265"/>
    <lineage>
        <taxon>Eukaryota</taxon>
        <taxon>Fungi</taxon>
        <taxon>Dikarya</taxon>
        <taxon>Basidiomycota</taxon>
        <taxon>Ustilaginomycotina</taxon>
        <taxon>Malasseziomycetes</taxon>
        <taxon>Malasseziales</taxon>
        <taxon>Malasseziaceae</taxon>
        <taxon>Malassezia</taxon>
    </lineage>
</organism>
<proteinExistence type="predicted"/>
<dbReference type="InParanoid" id="A8Q1V8"/>
<dbReference type="AlphaFoldDB" id="A8Q1V8"/>
<dbReference type="VEuPathDB" id="FungiDB:MGL_1846"/>
<dbReference type="Proteomes" id="UP000008837">
    <property type="component" value="Unassembled WGS sequence"/>
</dbReference>
<evidence type="ECO:0000313" key="4">
    <source>
        <dbReference type="Proteomes" id="UP000008837"/>
    </source>
</evidence>
<dbReference type="STRING" id="425265.A8Q1V8"/>
<feature type="region of interest" description="Disordered" evidence="1">
    <location>
        <begin position="1"/>
        <end position="30"/>
    </location>
</feature>
<dbReference type="Pfam" id="PF01369">
    <property type="entry name" value="Sec7"/>
    <property type="match status" value="1"/>
</dbReference>
<dbReference type="OrthoDB" id="430364at2759"/>
<dbReference type="GO" id="GO:0005085">
    <property type="term" value="F:guanyl-nucleotide exchange factor activity"/>
    <property type="evidence" value="ECO:0007669"/>
    <property type="project" value="InterPro"/>
</dbReference>
<dbReference type="EMBL" id="AAYY01000006">
    <property type="protein sequence ID" value="EDP43633.1"/>
    <property type="molecule type" value="Genomic_DNA"/>
</dbReference>
<dbReference type="InterPro" id="IPR000904">
    <property type="entry name" value="Sec7_dom"/>
</dbReference>
<dbReference type="GO" id="GO:0032012">
    <property type="term" value="P:regulation of ARF protein signal transduction"/>
    <property type="evidence" value="ECO:0007669"/>
    <property type="project" value="InterPro"/>
</dbReference>
<dbReference type="PANTHER" id="PTHR10663">
    <property type="entry name" value="GUANYL-NUCLEOTIDE EXCHANGE FACTOR"/>
    <property type="match status" value="1"/>
</dbReference>
<protein>
    <recommendedName>
        <fullName evidence="2">SEC7 domain-containing protein</fullName>
    </recommendedName>
</protein>
<reference evidence="3 4" key="1">
    <citation type="journal article" date="2007" name="Proc. Natl. Acad. Sci. U.S.A.">
        <title>Dandruff-associated Malassezia genomes reveal convergent and divergent virulence traits shared with plant and human fungal pathogens.</title>
        <authorList>
            <person name="Xu J."/>
            <person name="Saunders C.W."/>
            <person name="Hu P."/>
            <person name="Grant R.A."/>
            <person name="Boekhout T."/>
            <person name="Kuramae E.E."/>
            <person name="Kronstad J.W."/>
            <person name="Deangelis Y.M."/>
            <person name="Reeder N.L."/>
            <person name="Johnstone K.R."/>
            <person name="Leland M."/>
            <person name="Fieno A.M."/>
            <person name="Begley W.M."/>
            <person name="Sun Y."/>
            <person name="Lacey M.P."/>
            <person name="Chaudhary T."/>
            <person name="Keough T."/>
            <person name="Chu L."/>
            <person name="Sears R."/>
            <person name="Yuan B."/>
            <person name="Dawson T.L.Jr."/>
        </authorList>
    </citation>
    <scope>NUCLEOTIDE SEQUENCE [LARGE SCALE GENOMIC DNA]</scope>
    <source>
        <strain evidence="4">ATCC MYA-4612 / CBS 7966</strain>
    </source>
</reference>
<evidence type="ECO:0000313" key="3">
    <source>
        <dbReference type="EMBL" id="EDP43633.1"/>
    </source>
</evidence>
<comment type="caution">
    <text evidence="3">The sequence shown here is derived from an EMBL/GenBank/DDBJ whole genome shotgun (WGS) entry which is preliminary data.</text>
</comment>
<keyword evidence="4" id="KW-1185">Reference proteome</keyword>
<gene>
    <name evidence="3" type="ORF">MGL_1846</name>
</gene>
<dbReference type="SUPFAM" id="SSF48425">
    <property type="entry name" value="Sec7 domain"/>
    <property type="match status" value="1"/>
</dbReference>
<dbReference type="GeneID" id="5855154"/>
<accession>A8Q1V8</accession>
<dbReference type="PROSITE" id="PS50190">
    <property type="entry name" value="SEC7"/>
    <property type="match status" value="1"/>
</dbReference>
<dbReference type="InterPro" id="IPR035999">
    <property type="entry name" value="Sec7_dom_sf"/>
</dbReference>
<dbReference type="PANTHER" id="PTHR10663:SF405">
    <property type="entry name" value="ARF GUANINE NUCLEOTIDE EXCHANGE FACTOR SYT1"/>
    <property type="match status" value="1"/>
</dbReference>
<dbReference type="OMA" id="YMECARD"/>
<dbReference type="InterPro" id="IPR023394">
    <property type="entry name" value="Sec7_C_sf"/>
</dbReference>